<dbReference type="PROSITE" id="PS50853">
    <property type="entry name" value="FN3"/>
    <property type="match status" value="3"/>
</dbReference>
<dbReference type="AlphaFoldDB" id="A0A4Q4KQ94"/>
<sequence length="870" mass="93507">MKQFTFSLFVAMLLGTFSVQAQSYCTYGISPTSNPDHFISQFSTSGGTANINNSSVLSTGGYGDYSSMSVQSYIGGTFDYSMAFNISFYSYGYAIWIDWNNDGTFDLTERVADNGQYQVQGVQTGTITVPAGTIDGDYRMRVAMDNDIYSGASMLPCNTAGKGEAEDYTVGIYASNSTTCDPISNILVAGITTDAADISWTVGGTETEWDVIYGPTGFDPNLTGTTVNVTTLPQTTLTILASDTKYDVYVKAICGPGDESFNFGPKTFRTKCSSTTIPYSMNFENVTYPNIDHCTSQENAGTGNDWETAYHGSNGFTSKVLKYTSHPTNNANAWFYTQGIQLTAGTNYKISYKYGNNSSNYSEQLSVFYGTTPGFGDMTNFIAQHNGITGGQATTEIIDFTVTTTDIYYFGFKAGSVLNQLDLFLDDINIFLGPSCLPPSNLMVSNAGLTDADLSWTAGSSETEWNVLYGERGFNPATQGTTVNVTGTPATTITGLLESTEYEYYVTAVCGVNDMSARVGSFVFETTCTSTTVPYAIDFESAVLPKLSFCTSKENVGGGNEWKTQYYYNHGFTGNVLTVENYNTDNSANAWFYTQGLELTAGVEYEISYTYGNTPSYTESMEVAYGTSALAANMNTQLAFYDSINSGQATDTIHTFMVPADGVYYFGFNAISDSIQNQILLDNINIVKKEVCDKATGILVSDVQNLQATISWSASASATAGYEVEVFEAGEDPATATPVATEIVAAGITTVTITGLNAGTAYDAYVIADCDQLGTTMSDSVNFTTGTVGLASNELTQITYSPNPVNSVLNITAENTIESVIVYNLTGKAVLEVNTNNTSISIDMSSLSNGTYFVKAKVANAVSTFKVVKQ</sequence>
<dbReference type="InterPro" id="IPR013783">
    <property type="entry name" value="Ig-like_fold"/>
</dbReference>
<comment type="caution">
    <text evidence="4">The sequence shown here is derived from an EMBL/GenBank/DDBJ whole genome shotgun (WGS) entry which is preliminary data.</text>
</comment>
<evidence type="ECO:0000256" key="1">
    <source>
        <dbReference type="ARBA" id="ARBA00022729"/>
    </source>
</evidence>
<dbReference type="EMBL" id="SETE01000001">
    <property type="protein sequence ID" value="RYM35646.1"/>
    <property type="molecule type" value="Genomic_DNA"/>
</dbReference>
<dbReference type="SMART" id="SM00060">
    <property type="entry name" value="FN3"/>
    <property type="match status" value="3"/>
</dbReference>
<dbReference type="Pfam" id="PF20009">
    <property type="entry name" value="GEVED"/>
    <property type="match status" value="1"/>
</dbReference>
<dbReference type="InterPro" id="IPR003961">
    <property type="entry name" value="FN3_dom"/>
</dbReference>
<feature type="domain" description="Fibronectin type-III" evidence="3">
    <location>
        <begin position="694"/>
        <end position="788"/>
    </location>
</feature>
<dbReference type="RefSeq" id="WP_130092013.1">
    <property type="nucleotide sequence ID" value="NZ_SETE01000001.1"/>
</dbReference>
<evidence type="ECO:0000259" key="3">
    <source>
        <dbReference type="PROSITE" id="PS50853"/>
    </source>
</evidence>
<keyword evidence="5" id="KW-1185">Reference proteome</keyword>
<dbReference type="Pfam" id="PF00041">
    <property type="entry name" value="fn3"/>
    <property type="match status" value="2"/>
</dbReference>
<evidence type="ECO:0000313" key="5">
    <source>
        <dbReference type="Proteomes" id="UP000293952"/>
    </source>
</evidence>
<keyword evidence="1 2" id="KW-0732">Signal</keyword>
<dbReference type="SUPFAM" id="SSF49265">
    <property type="entry name" value="Fibronectin type III"/>
    <property type="match status" value="2"/>
</dbReference>
<dbReference type="InterPro" id="IPR026444">
    <property type="entry name" value="Secre_tail"/>
</dbReference>
<feature type="domain" description="Fibronectin type-III" evidence="3">
    <location>
        <begin position="182"/>
        <end position="273"/>
    </location>
</feature>
<evidence type="ECO:0000313" key="4">
    <source>
        <dbReference type="EMBL" id="RYM35646.1"/>
    </source>
</evidence>
<dbReference type="Gene3D" id="2.60.40.10">
    <property type="entry name" value="Immunoglobulins"/>
    <property type="match status" value="3"/>
</dbReference>
<feature type="signal peptide" evidence="2">
    <location>
        <begin position="1"/>
        <end position="21"/>
    </location>
</feature>
<dbReference type="OrthoDB" id="975384at2"/>
<dbReference type="CDD" id="cd00063">
    <property type="entry name" value="FN3"/>
    <property type="match status" value="2"/>
</dbReference>
<reference evidence="4 5" key="1">
    <citation type="submission" date="2019-02" db="EMBL/GenBank/DDBJ databases">
        <title>Genome sequence of the sea-ice species Brumimicrobium glaciale.</title>
        <authorList>
            <person name="Bowman J.P."/>
        </authorList>
    </citation>
    <scope>NUCLEOTIDE SEQUENCE [LARGE SCALE GENOMIC DNA]</scope>
    <source>
        <strain evidence="4 5">IC156</strain>
    </source>
</reference>
<dbReference type="InterPro" id="IPR036116">
    <property type="entry name" value="FN3_sf"/>
</dbReference>
<name>A0A4Q4KQ94_9FLAO</name>
<dbReference type="Proteomes" id="UP000293952">
    <property type="component" value="Unassembled WGS sequence"/>
</dbReference>
<accession>A0A4Q4KQ94</accession>
<protein>
    <submittedName>
        <fullName evidence="4">T9SS type A sorting domain-containing protein</fullName>
    </submittedName>
</protein>
<organism evidence="4 5">
    <name type="scientific">Brumimicrobium glaciale</name>
    <dbReference type="NCBI Taxonomy" id="200475"/>
    <lineage>
        <taxon>Bacteria</taxon>
        <taxon>Pseudomonadati</taxon>
        <taxon>Bacteroidota</taxon>
        <taxon>Flavobacteriia</taxon>
        <taxon>Flavobacteriales</taxon>
        <taxon>Crocinitomicaceae</taxon>
        <taxon>Brumimicrobium</taxon>
    </lineage>
</organism>
<feature type="chain" id="PRO_5020338000" evidence="2">
    <location>
        <begin position="22"/>
        <end position="870"/>
    </location>
</feature>
<feature type="domain" description="Fibronectin type-III" evidence="3">
    <location>
        <begin position="438"/>
        <end position="529"/>
    </location>
</feature>
<dbReference type="Pfam" id="PF18962">
    <property type="entry name" value="Por_Secre_tail"/>
    <property type="match status" value="1"/>
</dbReference>
<evidence type="ECO:0000256" key="2">
    <source>
        <dbReference type="SAM" id="SignalP"/>
    </source>
</evidence>
<gene>
    <name evidence="4" type="ORF">ERX46_01250</name>
</gene>
<proteinExistence type="predicted"/>
<dbReference type="NCBIfam" id="TIGR04183">
    <property type="entry name" value="Por_Secre_tail"/>
    <property type="match status" value="1"/>
</dbReference>
<dbReference type="InterPro" id="IPR045474">
    <property type="entry name" value="GEVED"/>
</dbReference>
<dbReference type="Gene3D" id="2.60.120.200">
    <property type="match status" value="2"/>
</dbReference>